<protein>
    <submittedName>
        <fullName evidence="4">Proteasome subunit alpha</fullName>
        <ecNumber evidence="4">3.4.25.1</ecNumber>
    </submittedName>
</protein>
<dbReference type="GO" id="GO:0004298">
    <property type="term" value="F:threonine-type endopeptidase activity"/>
    <property type="evidence" value="ECO:0007669"/>
    <property type="project" value="InterPro"/>
</dbReference>
<comment type="caution">
    <text evidence="4">The sequence shown here is derived from an EMBL/GenBank/DDBJ whole genome shotgun (WGS) entry which is preliminary data.</text>
</comment>
<evidence type="ECO:0000256" key="1">
    <source>
        <dbReference type="ARBA" id="ARBA00022490"/>
    </source>
</evidence>
<dbReference type="GO" id="GO:0019773">
    <property type="term" value="C:proteasome core complex, alpha-subunit complex"/>
    <property type="evidence" value="ECO:0007669"/>
    <property type="project" value="UniProtKB-UniRule"/>
</dbReference>
<dbReference type="SUPFAM" id="SSF56235">
    <property type="entry name" value="N-terminal nucleophile aminohydrolases (Ntn hydrolases)"/>
    <property type="match status" value="1"/>
</dbReference>
<dbReference type="Gene3D" id="3.60.20.10">
    <property type="entry name" value="Glutamine Phosphoribosylpyrophosphate, subunit 1, domain 1"/>
    <property type="match status" value="1"/>
</dbReference>
<dbReference type="RefSeq" id="WP_143938797.1">
    <property type="nucleotide sequence ID" value="NZ_VKKG01000005.1"/>
</dbReference>
<keyword evidence="2 3" id="KW-0647">Proteasome</keyword>
<keyword evidence="1" id="KW-0963">Cytoplasm</keyword>
<evidence type="ECO:0000313" key="4">
    <source>
        <dbReference type="EMBL" id="TRY17333.1"/>
    </source>
</evidence>
<reference evidence="4 5" key="1">
    <citation type="submission" date="2019-07" db="EMBL/GenBank/DDBJ databases">
        <authorList>
            <person name="Zhou L.-Y."/>
        </authorList>
    </citation>
    <scope>NUCLEOTIDE SEQUENCE [LARGE SCALE GENOMIC DNA]</scope>
    <source>
        <strain evidence="4 5">YIM 101269</strain>
    </source>
</reference>
<dbReference type="InterPro" id="IPR029055">
    <property type="entry name" value="Ntn_hydrolases_N"/>
</dbReference>
<organism evidence="4 5">
    <name type="scientific">Tessaracoccus rhinocerotis</name>
    <dbReference type="NCBI Taxonomy" id="1689449"/>
    <lineage>
        <taxon>Bacteria</taxon>
        <taxon>Bacillati</taxon>
        <taxon>Actinomycetota</taxon>
        <taxon>Actinomycetes</taxon>
        <taxon>Propionibacteriales</taxon>
        <taxon>Propionibacteriaceae</taxon>
        <taxon>Tessaracoccus</taxon>
    </lineage>
</organism>
<dbReference type="AlphaFoldDB" id="A0A553JY10"/>
<comment type="similarity">
    <text evidence="3">Belongs to the peptidase T1A family.</text>
</comment>
<dbReference type="EC" id="3.4.25.1" evidence="4"/>
<dbReference type="Proteomes" id="UP000317638">
    <property type="component" value="Unassembled WGS sequence"/>
</dbReference>
<evidence type="ECO:0000256" key="2">
    <source>
        <dbReference type="ARBA" id="ARBA00022942"/>
    </source>
</evidence>
<dbReference type="OrthoDB" id="9775643at2"/>
<name>A0A553JY10_9ACTN</name>
<dbReference type="InterPro" id="IPR023332">
    <property type="entry name" value="Proteasome_alpha-type"/>
</dbReference>
<dbReference type="InterPro" id="IPR022296">
    <property type="entry name" value="Proteasome_asu_bac"/>
</dbReference>
<gene>
    <name evidence="4" type="primary">prcA</name>
    <name evidence="4" type="ORF">FOJ82_12355</name>
</gene>
<sequence>MSAPFYVSPDQLMQDRAEFARKGISRGRSVLALSSPAGIALVAENRSDSLHKVAEIYDRIGFLAVGRYNEFEALRVAGIRQADLRGYSYDRRDVTARGLAGQYSQLLGAAFSGAEKPYEVELVVAELGFEAAGDVLFQISYDGSISEHHRFAVLGRDSDGIAARVRAGLDGEGATDLPAAVRLARAALSEDGPLGADALEVAVLERGRGSRRTFHRVTGRQLEEWLVEAQ</sequence>
<evidence type="ECO:0000313" key="5">
    <source>
        <dbReference type="Proteomes" id="UP000317638"/>
    </source>
</evidence>
<dbReference type="InterPro" id="IPR001353">
    <property type="entry name" value="Proteasome_sua/b"/>
</dbReference>
<proteinExistence type="inferred from homology"/>
<keyword evidence="4" id="KW-0378">Hydrolase</keyword>
<dbReference type="GO" id="GO:0051603">
    <property type="term" value="P:proteolysis involved in protein catabolic process"/>
    <property type="evidence" value="ECO:0007669"/>
    <property type="project" value="InterPro"/>
</dbReference>
<dbReference type="PROSITE" id="PS51475">
    <property type="entry name" value="PROTEASOME_ALPHA_2"/>
    <property type="match status" value="1"/>
</dbReference>
<dbReference type="Pfam" id="PF00227">
    <property type="entry name" value="Proteasome"/>
    <property type="match status" value="1"/>
</dbReference>
<dbReference type="EMBL" id="VKKG01000005">
    <property type="protein sequence ID" value="TRY17333.1"/>
    <property type="molecule type" value="Genomic_DNA"/>
</dbReference>
<accession>A0A553JY10</accession>
<keyword evidence="5" id="KW-1185">Reference proteome</keyword>
<evidence type="ECO:0000256" key="3">
    <source>
        <dbReference type="PROSITE-ProRule" id="PRU00808"/>
    </source>
</evidence>
<dbReference type="NCBIfam" id="TIGR03691">
    <property type="entry name" value="20S_bact_alpha"/>
    <property type="match status" value="1"/>
</dbReference>